<name>A0A2T0PSY1_9ACTN</name>
<dbReference type="InterPro" id="IPR016181">
    <property type="entry name" value="Acyl_CoA_acyltransferase"/>
</dbReference>
<sequence>MIITAHGTAYEITYAVAPYPGEATDYHRFQARTDTGQIASELYVAMDTLVIANVETASPYRGEGIATRLYQAALTRLGTVLHARPAHRTPEGDAWAASVGGDSEDADAAEDELEEVYA</sequence>
<dbReference type="EMBL" id="PVZC01000012">
    <property type="protein sequence ID" value="PRX92002.1"/>
    <property type="molecule type" value="Genomic_DNA"/>
</dbReference>
<feature type="region of interest" description="Disordered" evidence="1">
    <location>
        <begin position="87"/>
        <end position="118"/>
    </location>
</feature>
<dbReference type="Proteomes" id="UP000237846">
    <property type="component" value="Unassembled WGS sequence"/>
</dbReference>
<dbReference type="AlphaFoldDB" id="A0A2T0PSY1"/>
<evidence type="ECO:0000313" key="3">
    <source>
        <dbReference type="Proteomes" id="UP000237846"/>
    </source>
</evidence>
<evidence type="ECO:0000256" key="1">
    <source>
        <dbReference type="SAM" id="MobiDB-lite"/>
    </source>
</evidence>
<comment type="caution">
    <text evidence="2">The sequence shown here is derived from an EMBL/GenBank/DDBJ whole genome shotgun (WGS) entry which is preliminary data.</text>
</comment>
<reference evidence="2 3" key="1">
    <citation type="submission" date="2018-03" db="EMBL/GenBank/DDBJ databases">
        <title>Genomic Encyclopedia of Archaeal and Bacterial Type Strains, Phase II (KMG-II): from individual species to whole genera.</title>
        <authorList>
            <person name="Goeker M."/>
        </authorList>
    </citation>
    <scope>NUCLEOTIDE SEQUENCE [LARGE SCALE GENOMIC DNA]</scope>
    <source>
        <strain evidence="2 3">DSM 45601</strain>
    </source>
</reference>
<accession>A0A2T0PSY1</accession>
<feature type="compositionally biased region" description="Acidic residues" evidence="1">
    <location>
        <begin position="102"/>
        <end position="118"/>
    </location>
</feature>
<organism evidence="2 3">
    <name type="scientific">Allonocardiopsis opalescens</name>
    <dbReference type="NCBI Taxonomy" id="1144618"/>
    <lineage>
        <taxon>Bacteria</taxon>
        <taxon>Bacillati</taxon>
        <taxon>Actinomycetota</taxon>
        <taxon>Actinomycetes</taxon>
        <taxon>Streptosporangiales</taxon>
        <taxon>Allonocardiopsis</taxon>
    </lineage>
</organism>
<keyword evidence="3" id="KW-1185">Reference proteome</keyword>
<protein>
    <recommendedName>
        <fullName evidence="4">N-acetyltransferase domain-containing protein</fullName>
    </recommendedName>
</protein>
<dbReference type="SUPFAM" id="SSF55729">
    <property type="entry name" value="Acyl-CoA N-acyltransferases (Nat)"/>
    <property type="match status" value="1"/>
</dbReference>
<gene>
    <name evidence="2" type="ORF">CLV72_11275</name>
</gene>
<dbReference type="OrthoDB" id="5194630at2"/>
<proteinExistence type="predicted"/>
<dbReference type="RefSeq" id="WP_106253394.1">
    <property type="nucleotide sequence ID" value="NZ_PVZC01000012.1"/>
</dbReference>
<evidence type="ECO:0000313" key="2">
    <source>
        <dbReference type="EMBL" id="PRX92002.1"/>
    </source>
</evidence>
<evidence type="ECO:0008006" key="4">
    <source>
        <dbReference type="Google" id="ProtNLM"/>
    </source>
</evidence>